<dbReference type="SUPFAM" id="SSF47336">
    <property type="entry name" value="ACP-like"/>
    <property type="match status" value="2"/>
</dbReference>
<keyword evidence="5" id="KW-0677">Repeat</keyword>
<dbReference type="FunFam" id="3.40.50.980:FF:000001">
    <property type="entry name" value="Non-ribosomal peptide synthetase"/>
    <property type="match status" value="2"/>
</dbReference>
<dbReference type="GO" id="GO:0003824">
    <property type="term" value="F:catalytic activity"/>
    <property type="evidence" value="ECO:0007669"/>
    <property type="project" value="UniProtKB-KW"/>
</dbReference>
<dbReference type="FunFam" id="1.10.1200.10:FF:000005">
    <property type="entry name" value="Nonribosomal peptide synthetase 1"/>
    <property type="match status" value="1"/>
</dbReference>
<evidence type="ECO:0000256" key="1">
    <source>
        <dbReference type="ARBA" id="ARBA00001957"/>
    </source>
</evidence>
<dbReference type="InterPro" id="IPR010060">
    <property type="entry name" value="NRPS_synth"/>
</dbReference>
<dbReference type="FunFam" id="1.10.1200.10:FF:000016">
    <property type="entry name" value="Non-ribosomal peptide synthase"/>
    <property type="match status" value="1"/>
</dbReference>
<evidence type="ECO:0000256" key="4">
    <source>
        <dbReference type="ARBA" id="ARBA00022553"/>
    </source>
</evidence>
<dbReference type="PROSITE" id="PS50075">
    <property type="entry name" value="CARRIER"/>
    <property type="match status" value="2"/>
</dbReference>
<dbReference type="GO" id="GO:0008610">
    <property type="term" value="P:lipid biosynthetic process"/>
    <property type="evidence" value="ECO:0007669"/>
    <property type="project" value="UniProtKB-ARBA"/>
</dbReference>
<name>A0A402AVJ8_9CHLR</name>
<dbReference type="Gene3D" id="3.30.559.30">
    <property type="entry name" value="Nonribosomal peptide synthetase, condensation domain"/>
    <property type="match status" value="3"/>
</dbReference>
<dbReference type="GO" id="GO:0031177">
    <property type="term" value="F:phosphopantetheine binding"/>
    <property type="evidence" value="ECO:0007669"/>
    <property type="project" value="InterPro"/>
</dbReference>
<dbReference type="FunFam" id="2.30.38.10:FF:000001">
    <property type="entry name" value="Non-ribosomal peptide synthetase PvdI"/>
    <property type="match status" value="2"/>
</dbReference>
<evidence type="ECO:0000313" key="9">
    <source>
        <dbReference type="Proteomes" id="UP000287188"/>
    </source>
</evidence>
<dbReference type="Gene3D" id="1.10.1200.10">
    <property type="entry name" value="ACP-like"/>
    <property type="match status" value="2"/>
</dbReference>
<evidence type="ECO:0000256" key="6">
    <source>
        <dbReference type="ARBA" id="ARBA00023194"/>
    </source>
</evidence>
<feature type="domain" description="Carrier" evidence="7">
    <location>
        <begin position="989"/>
        <end position="1063"/>
    </location>
</feature>
<dbReference type="SUPFAM" id="SSF52777">
    <property type="entry name" value="CoA-dependent acyltransferases"/>
    <property type="match status" value="6"/>
</dbReference>
<dbReference type="Gene3D" id="3.30.300.30">
    <property type="match status" value="2"/>
</dbReference>
<dbReference type="Gene3D" id="3.40.50.1820">
    <property type="entry name" value="alpha/beta hydrolase"/>
    <property type="match status" value="1"/>
</dbReference>
<reference evidence="9" key="1">
    <citation type="submission" date="2018-12" db="EMBL/GenBank/DDBJ databases">
        <title>Tengunoibacter tsumagoiensis gen. nov., sp. nov., Dictyobacter kobayashii sp. nov., D. alpinus sp. nov., and D. joshuensis sp. nov. and description of Dictyobacteraceae fam. nov. within the order Ktedonobacterales isolated from Tengu-no-mugimeshi.</title>
        <authorList>
            <person name="Wang C.M."/>
            <person name="Zheng Y."/>
            <person name="Sakai Y."/>
            <person name="Toyoda A."/>
            <person name="Minakuchi Y."/>
            <person name="Abe K."/>
            <person name="Yokota A."/>
            <person name="Yabe S."/>
        </authorList>
    </citation>
    <scope>NUCLEOTIDE SEQUENCE [LARGE SCALE GENOMIC DNA]</scope>
    <source>
        <strain evidence="9">Uno11</strain>
    </source>
</reference>
<dbReference type="InterPro" id="IPR020845">
    <property type="entry name" value="AMP-binding_CS"/>
</dbReference>
<dbReference type="InterPro" id="IPR023213">
    <property type="entry name" value="CAT-like_dom_sf"/>
</dbReference>
<dbReference type="InterPro" id="IPR001242">
    <property type="entry name" value="Condensation_dom"/>
</dbReference>
<dbReference type="RefSeq" id="WP_161977872.1">
    <property type="nucleotide sequence ID" value="NZ_BIFS01000002.1"/>
</dbReference>
<dbReference type="GO" id="GO:0044550">
    <property type="term" value="P:secondary metabolite biosynthetic process"/>
    <property type="evidence" value="ECO:0007669"/>
    <property type="project" value="UniProtKB-ARBA"/>
</dbReference>
<dbReference type="InterPro" id="IPR009081">
    <property type="entry name" value="PP-bd_ACP"/>
</dbReference>
<dbReference type="InterPro" id="IPR010071">
    <property type="entry name" value="AA_adenyl_dom"/>
</dbReference>
<keyword evidence="3" id="KW-0596">Phosphopantetheine</keyword>
<comment type="similarity">
    <text evidence="2">Belongs to the ATP-dependent AMP-binding enzyme family.</text>
</comment>
<sequence>MSEKEQIKNIEAVYPLSPMQQGMLFHSIAAPDTGEYVVQWSCLLPGTLQVHAFEQAWQEVVHRHTILRTAFVWENLAQPLQIVGQQASVHVDIQDWRFWPQELQDERLETFLREDQARGFELTHAPLFRLLLIRRNEEHFQFIWSFHHILLDGWSWPILLKEIFSLYEAYCTQQTLQLPVPRPYQKYIAWLQQQDMAEAENFWRQKLQGFSAATPFAVDTPATPEQEQKKYAVYTTLLGKHVSSRLPTFARQQHVTANTVVQGAWSILLRRYSGHNDIVFGATVSGRPIEIDDVDTMVGLFINTLPVRTHVRDELTCQAWLQELQLQQIETRQYEYTPLTQIQKWSEIPGNLPLFESLLVFENYPVDTELREQGQKLQIQQVDFLERTSYPLSVVVQPGKEQILLQFIYDCARFDEPGIQQMGRHFENILVNMVANPARKLQSLALLNEQELIQQLVSWNSTTTDYPRQRCVHDLFEQWAARTPQQIAITHGEQRITYQELNARANQLAAYLQAEGIGVETLVGIFMERSIEMIIGILGILKAGAGYVPLDLSYPLERLTFMLEDTQAPLLLTREGLLQDLPTYTGKIVCFDRDRALLEQQPDQNVSSASRADTLAYVIYTSGSTGRPKGVCVTHQAIVRTVVNTNYLTIQPEDILAHVSNVSFDAATFEIWGALLNGAGLVVVDKDIVLSPFAFAHLLTWQKVSILFLTTALFNQMVQTIPHIFQTLRAVLFGGEATDTQWVREALEKGKPEQLLNVYGPTECTTYATWHLIEHTPALEEKIPIGKALANTQTYILDPQLQPVPLGVAGELYLGGEGLARGYLHRPELTAEKFVPNPWSQQPGTRLYRTGDQVRYRQDGSIEFLGRFDSQIKLRGFRIELGEIETALRLQPYVADCTVMVREDAPGEKRLVAYVVPQQPYVLEGQHEGTQIIAEIRQSLLEHLPEYMVPATFVLLAALPLTPNGKVDRRALPVPDWSNRTTNGEQYAAPRNEEEQQLADIWCKVLRCQQVGIHDNFFELGGDSIVSLQIIASATQAGLALSPKDIFQHPTIAELALVIGRTRQQNAEQGLVEGLVPLTPIQHWFFAQNWPNPQHFNQAQLWQVPGLLTSELIEKALLCLIRHHDALRLRFSQQANGSWLQVNADMQHITSLVESVELAHIPEEQQQTLMQTAINAAHTSFDLARGPLIKAVHFHLGDHVPGRLLLVIHHLVVDVVSWRILQEDLEQICQQLLRGEAINLPAKTSAFQQWSKQLEQYVQTPALQSEMKYWEQIQEQSVLPVDQVAGANTVDSTRVYKTGLDLAETQALLHDLPAHYHTQINDVLLTALMLAFADWGKLSSLVIDLEGHGREEIGGDLNLSRSVGWFTTLFPIRLLLPETQDPGQVLQSIKEQLRSIPQHGLGYSLLRYLGTEENQQRLTTVLQPQVSFNYLGQLDAGRQLEATAPSSRLLQAAHEASGIPQDLQGVRVHLLDISAHITEQRLWMSWEYSGNNYEQETIARLAQSYLQALRALIAQSRSSQAQYFTPTDFPLATLTQTQLDRMQQRQQEIEQIYALSPLQQGLLFHALYTQQSGMYMVQEAFKLAGRLDLKAFTHAWQTLLERHTILRTAFAWEELDEPVQIVYTHSTPPITYLDWQMKTEEQQQQQFAQFLRADYQQDFDLQHAPLLRLAVMQLTEDSYYFVQSFHHLLLDGWSLSLLKQEFFACYTAYLGDKEPVLQPIRPYQEYIAWFKQQDMALAERYWRKQLAGFTAPTPLNSVPVIPAQADEPMYSDYDIALPIQLTQRLQQFARQHHCTLNTCFQGAWALLLSRYSREQDVVFGITVSGRPAALQGVEEMLGLFINTLPVRVQVSPHTEVVPWLKELQSQQLERGQYDFSPLLQVQGWSDIDRGSALFESLLVYENYPRLATPEQNNETGQPAFHVLETIRTMQQTNYPLTVVVMPEGDQAHTMRFVYDQTRFDQPTIQNIGKHVQTILEGMISENAPLARIPLLGEQERQQLVHNWQQEAVAYDKQRCIFTLIEEQAQQRPAALALQSPEGKLTYAQLNAQSNQLAHYLRRIGVGQEVLVGLCMERSKELVVAELAVLKAGGAYVPLDPVHPPARLNGMLQEIQAPIVLTQKHLLPIVKQATTGINGKLLAIDGPAQPWLQESSENLAVNTTPQNLSYVIYTSGSTGQPKGVQLMHAGLLNLISWYTRNFQLTANDRTSVMAGVGFDAHIWETWPALAVGACLIIPEEEVRFSAEQLQSWLLEQELTVCFVSTVIAEQLLSLTWPAESTLRMVTTGGDRLRSYPPTHVPFLFSNNYGPTENTVAATGTIVPCLDETEAVGNPTIGRPNDNIHVYILDGDMQPMPGGLVGEIYLAGDSLARGYLHHPALTAEKFVPHPFSAKPGARLYRTGDLAYYRTDGQLEFIGRNDQQIKLRGYRIEIGEIESCLLQHEQVAAGAVMIREDAGREACLVAYLIPKEGGQVHVDNVRLYLQQRLPAYMVPAAFVLLDELPVNVNGKIDYRALPRPEFVEQSRAEQIVAPRDQLEQKLVQIWEEVLQVHPLGITDNFFAVGGHSLLAIRLIEQMQTALGQKLPLTTLFQGATIEQVAAHVRAPHQSKGTQPPKALLPIQTQGNARPFFCVHPGSGNVLNYHNLAHYLGAQQPFYALQDISLHQDHRSELSIEETAKSYLQEIQSLQPAGPYALGGYSFGGLIAYEMAVQLQQQGEEVALLAILDGGTPEVLTASLGDDEAMYIAVVAAELTRYSARQSAQELYTMLCPLDRQAQLAYVLQLMRQAELDLPDESIAWIDRHIHVFKARVQAARHYHARAYRGGKVTLFRSSEEVGGFPHDLGWSTFSSAPVDVHTLPGYHDTLLSEPYVQQLARQLNRCLTEQLHVSAAHV</sequence>
<dbReference type="FunFam" id="3.30.300.30:FF:000010">
    <property type="entry name" value="Enterobactin synthetase component F"/>
    <property type="match status" value="2"/>
</dbReference>
<dbReference type="Pfam" id="PF00550">
    <property type="entry name" value="PP-binding"/>
    <property type="match status" value="2"/>
</dbReference>
<organism evidence="8 9">
    <name type="scientific">Dictyobacter kobayashii</name>
    <dbReference type="NCBI Taxonomy" id="2014872"/>
    <lineage>
        <taxon>Bacteria</taxon>
        <taxon>Bacillati</taxon>
        <taxon>Chloroflexota</taxon>
        <taxon>Ktedonobacteria</taxon>
        <taxon>Ktedonobacterales</taxon>
        <taxon>Dictyobacteraceae</taxon>
        <taxon>Dictyobacter</taxon>
    </lineage>
</organism>
<keyword evidence="4" id="KW-0597">Phosphoprotein</keyword>
<keyword evidence="6" id="KW-0045">Antibiotic biosynthesis</keyword>
<dbReference type="GO" id="GO:0017000">
    <property type="term" value="P:antibiotic biosynthetic process"/>
    <property type="evidence" value="ECO:0007669"/>
    <property type="project" value="UniProtKB-KW"/>
</dbReference>
<dbReference type="InterPro" id="IPR036736">
    <property type="entry name" value="ACP-like_sf"/>
</dbReference>
<dbReference type="InterPro" id="IPR000873">
    <property type="entry name" value="AMP-dep_synth/lig_dom"/>
</dbReference>
<accession>A0A402AVJ8</accession>
<dbReference type="GO" id="GO:0005829">
    <property type="term" value="C:cytosol"/>
    <property type="evidence" value="ECO:0007669"/>
    <property type="project" value="TreeGrafter"/>
</dbReference>
<dbReference type="PROSITE" id="PS00455">
    <property type="entry name" value="AMP_BINDING"/>
    <property type="match status" value="2"/>
</dbReference>
<evidence type="ECO:0000256" key="5">
    <source>
        <dbReference type="ARBA" id="ARBA00022737"/>
    </source>
</evidence>
<dbReference type="CDD" id="cd19534">
    <property type="entry name" value="E_NRPS"/>
    <property type="match status" value="1"/>
</dbReference>
<dbReference type="SUPFAM" id="SSF56801">
    <property type="entry name" value="Acetyl-CoA synthetase-like"/>
    <property type="match status" value="2"/>
</dbReference>
<dbReference type="Proteomes" id="UP000287188">
    <property type="component" value="Unassembled WGS sequence"/>
</dbReference>
<proteinExistence type="inferred from homology"/>
<dbReference type="EMBL" id="BIFS01000002">
    <property type="protein sequence ID" value="GCE23095.1"/>
    <property type="molecule type" value="Genomic_DNA"/>
</dbReference>
<dbReference type="Pfam" id="PF00975">
    <property type="entry name" value="Thioesterase"/>
    <property type="match status" value="1"/>
</dbReference>
<dbReference type="SMART" id="SM01294">
    <property type="entry name" value="PKS_PP_betabranch"/>
    <property type="match status" value="1"/>
</dbReference>
<dbReference type="FunFam" id="3.40.50.12780:FF:000012">
    <property type="entry name" value="Non-ribosomal peptide synthetase"/>
    <property type="match status" value="1"/>
</dbReference>
<dbReference type="GO" id="GO:0043041">
    <property type="term" value="P:amino acid activation for nonribosomal peptide biosynthetic process"/>
    <property type="evidence" value="ECO:0007669"/>
    <property type="project" value="TreeGrafter"/>
</dbReference>
<dbReference type="CDD" id="cd05930">
    <property type="entry name" value="A_NRPS"/>
    <property type="match status" value="1"/>
</dbReference>
<dbReference type="InterPro" id="IPR006162">
    <property type="entry name" value="Ppantetheine_attach_site"/>
</dbReference>
<dbReference type="InterPro" id="IPR020806">
    <property type="entry name" value="PKS_PP-bd"/>
</dbReference>
<comment type="cofactor">
    <cofactor evidence="1">
        <name>pantetheine 4'-phosphate</name>
        <dbReference type="ChEBI" id="CHEBI:47942"/>
    </cofactor>
</comment>
<evidence type="ECO:0000256" key="3">
    <source>
        <dbReference type="ARBA" id="ARBA00022450"/>
    </source>
</evidence>
<dbReference type="GO" id="GO:0072330">
    <property type="term" value="P:monocarboxylic acid biosynthetic process"/>
    <property type="evidence" value="ECO:0007669"/>
    <property type="project" value="UniProtKB-ARBA"/>
</dbReference>
<dbReference type="Pfam" id="PF00501">
    <property type="entry name" value="AMP-binding"/>
    <property type="match status" value="2"/>
</dbReference>
<evidence type="ECO:0000313" key="8">
    <source>
        <dbReference type="EMBL" id="GCE23095.1"/>
    </source>
</evidence>
<dbReference type="NCBIfam" id="TIGR01733">
    <property type="entry name" value="AA-adenyl-dom"/>
    <property type="match status" value="2"/>
</dbReference>
<dbReference type="InterPro" id="IPR029058">
    <property type="entry name" value="AB_hydrolase_fold"/>
</dbReference>
<dbReference type="NCBIfam" id="NF003417">
    <property type="entry name" value="PRK04813.1"/>
    <property type="match status" value="2"/>
</dbReference>
<feature type="domain" description="Carrier" evidence="7">
    <location>
        <begin position="2526"/>
        <end position="2601"/>
    </location>
</feature>
<dbReference type="InterPro" id="IPR001031">
    <property type="entry name" value="Thioesterase"/>
</dbReference>
<dbReference type="CDD" id="cd12117">
    <property type="entry name" value="A_NRPS_Srf_like"/>
    <property type="match status" value="1"/>
</dbReference>
<dbReference type="Pfam" id="PF13193">
    <property type="entry name" value="AMP-binding_C"/>
    <property type="match status" value="2"/>
</dbReference>
<evidence type="ECO:0000259" key="7">
    <source>
        <dbReference type="PROSITE" id="PS50075"/>
    </source>
</evidence>
<dbReference type="PANTHER" id="PTHR45527:SF14">
    <property type="entry name" value="PLIPASTATIN SYNTHASE SUBUNIT B"/>
    <property type="match status" value="1"/>
</dbReference>
<comment type="caution">
    <text evidence="8">The sequence shown here is derived from an EMBL/GenBank/DDBJ whole genome shotgun (WGS) entry which is preliminary data.</text>
</comment>
<dbReference type="Pfam" id="PF00668">
    <property type="entry name" value="Condensation"/>
    <property type="match status" value="3"/>
</dbReference>
<dbReference type="PANTHER" id="PTHR45527">
    <property type="entry name" value="NONRIBOSOMAL PEPTIDE SYNTHETASE"/>
    <property type="match status" value="1"/>
</dbReference>
<dbReference type="InterPro" id="IPR025110">
    <property type="entry name" value="AMP-bd_C"/>
</dbReference>
<dbReference type="Gene3D" id="3.40.50.980">
    <property type="match status" value="4"/>
</dbReference>
<keyword evidence="9" id="KW-1185">Reference proteome</keyword>
<dbReference type="SUPFAM" id="SSF53474">
    <property type="entry name" value="alpha/beta-Hydrolases"/>
    <property type="match status" value="1"/>
</dbReference>
<evidence type="ECO:0000256" key="2">
    <source>
        <dbReference type="ARBA" id="ARBA00006432"/>
    </source>
</evidence>
<dbReference type="InterPro" id="IPR045851">
    <property type="entry name" value="AMP-bd_C_sf"/>
</dbReference>
<dbReference type="NCBIfam" id="TIGR01720">
    <property type="entry name" value="NRPS-para261"/>
    <property type="match status" value="1"/>
</dbReference>
<dbReference type="Gene3D" id="2.30.38.10">
    <property type="entry name" value="Luciferase, Domain 3"/>
    <property type="match status" value="2"/>
</dbReference>
<gene>
    <name evidence="8" type="ORF">KDK_68950</name>
</gene>
<dbReference type="Gene3D" id="3.30.559.10">
    <property type="entry name" value="Chloramphenicol acetyltransferase-like domain"/>
    <property type="match status" value="3"/>
</dbReference>
<protein>
    <submittedName>
        <fullName evidence="8">Non-ribosomal peptide synthetase</fullName>
    </submittedName>
</protein>
<dbReference type="CDD" id="cd19543">
    <property type="entry name" value="DCL_NRPS"/>
    <property type="match status" value="2"/>
</dbReference>
<dbReference type="PROSITE" id="PS00012">
    <property type="entry name" value="PHOSPHOPANTETHEINE"/>
    <property type="match status" value="2"/>
</dbReference>
<dbReference type="SMART" id="SM00823">
    <property type="entry name" value="PKS_PP"/>
    <property type="match status" value="2"/>
</dbReference>